<evidence type="ECO:0000313" key="1">
    <source>
        <dbReference type="EMBL" id="KAJ9098708.1"/>
    </source>
</evidence>
<dbReference type="EMBL" id="JASBWT010000014">
    <property type="protein sequence ID" value="KAJ9098708.1"/>
    <property type="molecule type" value="Genomic_DNA"/>
</dbReference>
<keyword evidence="2" id="KW-1185">Reference proteome</keyword>
<organism evidence="1 2">
    <name type="scientific">Naganishia friedmannii</name>
    <dbReference type="NCBI Taxonomy" id="89922"/>
    <lineage>
        <taxon>Eukaryota</taxon>
        <taxon>Fungi</taxon>
        <taxon>Dikarya</taxon>
        <taxon>Basidiomycota</taxon>
        <taxon>Agaricomycotina</taxon>
        <taxon>Tremellomycetes</taxon>
        <taxon>Filobasidiales</taxon>
        <taxon>Filobasidiaceae</taxon>
        <taxon>Naganishia</taxon>
    </lineage>
</organism>
<gene>
    <name evidence="1" type="ORF">QFC21_004356</name>
</gene>
<accession>A0ACC2VH57</accession>
<name>A0ACC2VH57_9TREE</name>
<evidence type="ECO:0000313" key="2">
    <source>
        <dbReference type="Proteomes" id="UP001227268"/>
    </source>
</evidence>
<proteinExistence type="predicted"/>
<reference evidence="1" key="1">
    <citation type="submission" date="2023-04" db="EMBL/GenBank/DDBJ databases">
        <title>Draft Genome sequencing of Naganishia species isolated from polar environments using Oxford Nanopore Technology.</title>
        <authorList>
            <person name="Leo P."/>
            <person name="Venkateswaran K."/>
        </authorList>
    </citation>
    <scope>NUCLEOTIDE SEQUENCE</scope>
    <source>
        <strain evidence="1">MNA-CCFEE 5423</strain>
    </source>
</reference>
<protein>
    <submittedName>
        <fullName evidence="1">Uncharacterized protein</fullName>
    </submittedName>
</protein>
<sequence>MRLSFLISVLGALATILAHPSLAQGQVETQARSGSDLQVRQPLNAFHGTHRFVDSPIHAKRSSRKHRGTNANAPKKREGKRKVKKRSGTCVAKTTSTSSLASATIVSSSVAKSAGHSTQTPSPSSSVRKANSFSSALPSSTPVVQNGFVANSSTSIHAASVRSSSASVTPRSSSKAATTTSSSVPAATTSKSSSWTSPDTQGNGPFSGEITYYDLGTDGSAIGACGTNLVDSDKIAAASYDLFDNWPGATANPNTNPICGQYAKVSSGTASVIVQIQDRCPGCDKRHLDLSPSAFLKLADLSVGLMDVTWEWVATSSG</sequence>
<comment type="caution">
    <text evidence="1">The sequence shown here is derived from an EMBL/GenBank/DDBJ whole genome shotgun (WGS) entry which is preliminary data.</text>
</comment>
<dbReference type="Proteomes" id="UP001227268">
    <property type="component" value="Unassembled WGS sequence"/>
</dbReference>